<dbReference type="Gene3D" id="2.40.170.20">
    <property type="entry name" value="TonB-dependent receptor, beta-barrel domain"/>
    <property type="match status" value="1"/>
</dbReference>
<dbReference type="InterPro" id="IPR037066">
    <property type="entry name" value="Plug_dom_sf"/>
</dbReference>
<keyword evidence="3 8" id="KW-1134">Transmembrane beta strand</keyword>
<dbReference type="PANTHER" id="PTHR30069:SF29">
    <property type="entry name" value="HEMOGLOBIN AND HEMOGLOBIN-HAPTOGLOBIN-BINDING PROTEIN 1-RELATED"/>
    <property type="match status" value="1"/>
</dbReference>
<dbReference type="InterPro" id="IPR023997">
    <property type="entry name" value="TonB-dep_OMP_SusC/RagA_CS"/>
</dbReference>
<evidence type="ECO:0000256" key="6">
    <source>
        <dbReference type="ARBA" id="ARBA00023136"/>
    </source>
</evidence>
<keyword evidence="4 8" id="KW-0812">Transmembrane</keyword>
<evidence type="ECO:0000256" key="2">
    <source>
        <dbReference type="ARBA" id="ARBA00022448"/>
    </source>
</evidence>
<dbReference type="SUPFAM" id="SSF49464">
    <property type="entry name" value="Carboxypeptidase regulatory domain-like"/>
    <property type="match status" value="1"/>
</dbReference>
<dbReference type="Proteomes" id="UP000192276">
    <property type="component" value="Unassembled WGS sequence"/>
</dbReference>
<dbReference type="Pfam" id="PF07715">
    <property type="entry name" value="Plug"/>
    <property type="match status" value="1"/>
</dbReference>
<dbReference type="GO" id="GO:0044718">
    <property type="term" value="P:siderophore transmembrane transport"/>
    <property type="evidence" value="ECO:0007669"/>
    <property type="project" value="TreeGrafter"/>
</dbReference>
<dbReference type="AlphaFoldDB" id="A0A1V9GCE7"/>
<evidence type="ECO:0000256" key="4">
    <source>
        <dbReference type="ARBA" id="ARBA00022692"/>
    </source>
</evidence>
<evidence type="ECO:0000256" key="7">
    <source>
        <dbReference type="ARBA" id="ARBA00023237"/>
    </source>
</evidence>
<dbReference type="InterPro" id="IPR036942">
    <property type="entry name" value="Beta-barrel_TonB_sf"/>
</dbReference>
<evidence type="ECO:0000256" key="1">
    <source>
        <dbReference type="ARBA" id="ARBA00004571"/>
    </source>
</evidence>
<evidence type="ECO:0000313" key="11">
    <source>
        <dbReference type="Proteomes" id="UP000192276"/>
    </source>
</evidence>
<reference evidence="11" key="1">
    <citation type="submission" date="2016-04" db="EMBL/GenBank/DDBJ databases">
        <authorList>
            <person name="Chen L."/>
            <person name="Zhuang W."/>
            <person name="Wang G."/>
        </authorList>
    </citation>
    <scope>NUCLEOTIDE SEQUENCE [LARGE SCALE GENOMIC DNA]</scope>
    <source>
        <strain evidence="11">208</strain>
    </source>
</reference>
<gene>
    <name evidence="10" type="ORF">A4R26_10730</name>
</gene>
<comment type="subcellular location">
    <subcellularLocation>
        <location evidence="1 8">Cell outer membrane</location>
        <topology evidence="1 8">Multi-pass membrane protein</topology>
    </subcellularLocation>
</comment>
<keyword evidence="6 8" id="KW-0472">Membrane</keyword>
<dbReference type="NCBIfam" id="TIGR04057">
    <property type="entry name" value="SusC_RagA_signa"/>
    <property type="match status" value="1"/>
</dbReference>
<dbReference type="PANTHER" id="PTHR30069">
    <property type="entry name" value="TONB-DEPENDENT OUTER MEMBRANE RECEPTOR"/>
    <property type="match status" value="1"/>
</dbReference>
<keyword evidence="7 8" id="KW-0998">Cell outer membrane</keyword>
<dbReference type="GO" id="GO:0015344">
    <property type="term" value="F:siderophore uptake transmembrane transporter activity"/>
    <property type="evidence" value="ECO:0007669"/>
    <property type="project" value="TreeGrafter"/>
</dbReference>
<dbReference type="InterPro" id="IPR008969">
    <property type="entry name" value="CarboxyPept-like_regulatory"/>
</dbReference>
<dbReference type="EMBL" id="LWBP01000002">
    <property type="protein sequence ID" value="OQP68106.1"/>
    <property type="molecule type" value="Genomic_DNA"/>
</dbReference>
<evidence type="ECO:0000313" key="10">
    <source>
        <dbReference type="EMBL" id="OQP68106.1"/>
    </source>
</evidence>
<dbReference type="InterPro" id="IPR012910">
    <property type="entry name" value="Plug_dom"/>
</dbReference>
<feature type="domain" description="TonB-dependent receptor plug" evidence="9">
    <location>
        <begin position="120"/>
        <end position="245"/>
    </location>
</feature>
<proteinExistence type="inferred from homology"/>
<protein>
    <submittedName>
        <fullName evidence="10">SusC/RagA family TonB-linked outer membrane protein</fullName>
    </submittedName>
</protein>
<accession>A0A1V9GCE7</accession>
<dbReference type="GO" id="GO:0009279">
    <property type="term" value="C:cell outer membrane"/>
    <property type="evidence" value="ECO:0007669"/>
    <property type="project" value="UniProtKB-SubCell"/>
</dbReference>
<sequence length="1049" mass="115510">MKKIKKSEQVADVSIAEEFPFDGGIRGRVTDETGSPLPNASIVLIGTDKGTAADNKGEFVITGVKAGNYRLQISAVGFQTMIKDVVVKDDAVTDVSFELTAGNNKLDEVVVTALGIKREKRSLGYSTQEIKGEDLSNTKQTNVVNAMRGKVAGVQINSGGGAPGQGTRIIIRGIKSLSPTKDNQPLFVIDGILIDNSTITAGDAGAIRGLSNRASDINPDDIESMSILKGGAATALYGQAGSNGVVVITTKQAKAGKMRVNFSTTYGIDEVNKFPKVQKKFTQGYVGATSFVPEYDPKSFWPSWGPTVEEAKAIDPTHPEGIYHHYKQGFKSGNQFRTSINLSGGTEKALLTSSVSYFKQNGVLPNSDYKNISARLGGQFRFSDKLRFNPGLYFINSGGYRVNADRYNESLTYWSPRWNVMDYIKPDGTQNAYGNDNPVYGTATNRFKDNVNRIIGNVAFTYSPLQWLDLDYKFGMDYYSDFRRHAAPGPKGLPGEQVFGDNNLGFVNEYRIGNRILNSNVMLSFKKEWFEKLNTVLRVGNEVRDRKTSRLTATGSELDIPDLLTLNNAKVRSANQFEERYRIVSAYGDLTLGWKNYLFLSLTGRNEWSSALAIANRSFFYPSASLSYVFSDHIVLPGWLNFGKARVSVAEVGKDTDPYEINTYYGSSVITSTGQLTWTRSDIAGDPTLKPERTSTIEAGVELKLFDRIGIDFSWYKLNSRDQIIPVSLSPTTGFTGFILNAGELENKGIELVITATPLKTKDFTWNTTLNFTRNKNRVVSIREGITEIVVGSHFGYSSSTATFKYVPGSAVGDMYGTSYQRYYGSKTDDGVTVDNSLPIVIATSGSNAGFPLRDTKQRVLGNSQPNWLGGITNTFTWKDLSLSFLWETQQGLERYNQLGNFMSAFGIAKYTENRTETIVFNGVLPDGTPNTQAVYLGMGKVNGTGRDYGQGFYRNVHRGVTENFIEDASWVRLRNVSLGYSVPTKFFKGTPIQGITVSFTGNNLLLFTNYSGYDPESSSTNAGSNADGFSGFTYPQLRSYLFSVNLNF</sequence>
<evidence type="ECO:0000256" key="5">
    <source>
        <dbReference type="ARBA" id="ARBA00022729"/>
    </source>
</evidence>
<name>A0A1V9GCE7_9BACT</name>
<dbReference type="Gene3D" id="2.60.40.1120">
    <property type="entry name" value="Carboxypeptidase-like, regulatory domain"/>
    <property type="match status" value="1"/>
</dbReference>
<evidence type="ECO:0000259" key="9">
    <source>
        <dbReference type="Pfam" id="PF07715"/>
    </source>
</evidence>
<dbReference type="NCBIfam" id="TIGR04056">
    <property type="entry name" value="OMP_RagA_SusC"/>
    <property type="match status" value="1"/>
</dbReference>
<keyword evidence="5" id="KW-0732">Signal</keyword>
<evidence type="ECO:0000256" key="3">
    <source>
        <dbReference type="ARBA" id="ARBA00022452"/>
    </source>
</evidence>
<evidence type="ECO:0000256" key="8">
    <source>
        <dbReference type="PROSITE-ProRule" id="PRU01360"/>
    </source>
</evidence>
<dbReference type="STRING" id="550983.A4R26_10730"/>
<organism evidence="10 11">
    <name type="scientific">Niastella populi</name>
    <dbReference type="NCBI Taxonomy" id="550983"/>
    <lineage>
        <taxon>Bacteria</taxon>
        <taxon>Pseudomonadati</taxon>
        <taxon>Bacteroidota</taxon>
        <taxon>Chitinophagia</taxon>
        <taxon>Chitinophagales</taxon>
        <taxon>Chitinophagaceae</taxon>
        <taxon>Niastella</taxon>
    </lineage>
</organism>
<keyword evidence="2 8" id="KW-0813">Transport</keyword>
<dbReference type="InterPro" id="IPR039426">
    <property type="entry name" value="TonB-dep_rcpt-like"/>
</dbReference>
<dbReference type="InterPro" id="IPR023996">
    <property type="entry name" value="TonB-dep_OMP_SusC/RagA"/>
</dbReference>
<comment type="similarity">
    <text evidence="8">Belongs to the TonB-dependent receptor family.</text>
</comment>
<dbReference type="SUPFAM" id="SSF56935">
    <property type="entry name" value="Porins"/>
    <property type="match status" value="1"/>
</dbReference>
<dbReference type="Gene3D" id="2.170.130.10">
    <property type="entry name" value="TonB-dependent receptor, plug domain"/>
    <property type="match status" value="1"/>
</dbReference>
<dbReference type="Pfam" id="PF13715">
    <property type="entry name" value="CarbopepD_reg_2"/>
    <property type="match status" value="1"/>
</dbReference>
<keyword evidence="11" id="KW-1185">Reference proteome</keyword>
<comment type="caution">
    <text evidence="10">The sequence shown here is derived from an EMBL/GenBank/DDBJ whole genome shotgun (WGS) entry which is preliminary data.</text>
</comment>
<dbReference type="PROSITE" id="PS52016">
    <property type="entry name" value="TONB_DEPENDENT_REC_3"/>
    <property type="match status" value="1"/>
</dbReference>